<reference evidence="1" key="1">
    <citation type="submission" date="2016-12" db="EMBL/GenBank/DDBJ databases">
        <title>The genomes of Aspergillus section Nigri reveals drivers in fungal speciation.</title>
        <authorList>
            <consortium name="DOE Joint Genome Institute"/>
            <person name="Vesth T.C."/>
            <person name="Nybo J."/>
            <person name="Theobald S."/>
            <person name="Brandl J."/>
            <person name="Frisvad J.C."/>
            <person name="Nielsen K.F."/>
            <person name="Lyhne E.K."/>
            <person name="Kogle M.E."/>
            <person name="Kuo A."/>
            <person name="Riley R."/>
            <person name="Clum A."/>
            <person name="Nolan M."/>
            <person name="Lipzen A."/>
            <person name="Salamov A."/>
            <person name="Henrissat B."/>
            <person name="Wiebenga A."/>
            <person name="De Vries R.P."/>
            <person name="Grigoriev I.V."/>
            <person name="Mortensen U.H."/>
            <person name="Andersen M.R."/>
            <person name="Baker S.E."/>
        </authorList>
    </citation>
    <scope>NUCLEOTIDE SEQUENCE [LARGE SCALE GENOMIC DNA]</scope>
    <source>
        <strain evidence="1">CBS 115656</strain>
    </source>
</reference>
<evidence type="ECO:0000313" key="1">
    <source>
        <dbReference type="EMBL" id="PYH37885.1"/>
    </source>
</evidence>
<sequence length="151" mass="17026">MASRASGNGAEGLQCTISLHELSETKRLNHSINTYYLLLSPFMLSIPILLPAHQLNNGIRYRPLSTFTFESLSNTNPISTNSQVYLSPKPYYSRLALKLNQLPRPVASLRLSIQILQTNGKTLHPIMKLVQPTSRIELLHSHTKLSFRKES</sequence>
<keyword evidence="2" id="KW-1185">Reference proteome</keyword>
<name>A0A318YT19_ASPNB</name>
<dbReference type="EMBL" id="KZ821449">
    <property type="protein sequence ID" value="PYH37885.1"/>
    <property type="molecule type" value="Genomic_DNA"/>
</dbReference>
<dbReference type="RefSeq" id="XP_025483363.1">
    <property type="nucleotide sequence ID" value="XM_025618466.1"/>
</dbReference>
<evidence type="ECO:0000313" key="2">
    <source>
        <dbReference type="Proteomes" id="UP000247647"/>
    </source>
</evidence>
<dbReference type="GeneID" id="37120922"/>
<gene>
    <name evidence="1" type="ORF">BO87DRAFT_188008</name>
</gene>
<organism evidence="1 2">
    <name type="scientific">Aspergillus neoniger (strain CBS 115656)</name>
    <dbReference type="NCBI Taxonomy" id="1448310"/>
    <lineage>
        <taxon>Eukaryota</taxon>
        <taxon>Fungi</taxon>
        <taxon>Dikarya</taxon>
        <taxon>Ascomycota</taxon>
        <taxon>Pezizomycotina</taxon>
        <taxon>Eurotiomycetes</taxon>
        <taxon>Eurotiomycetidae</taxon>
        <taxon>Eurotiales</taxon>
        <taxon>Aspergillaceae</taxon>
        <taxon>Aspergillus</taxon>
        <taxon>Aspergillus subgen. Circumdati</taxon>
    </lineage>
</organism>
<protein>
    <submittedName>
        <fullName evidence="1">Uncharacterized protein</fullName>
    </submittedName>
</protein>
<dbReference type="AlphaFoldDB" id="A0A318YT19"/>
<proteinExistence type="predicted"/>
<accession>A0A318YT19</accession>
<dbReference type="Proteomes" id="UP000247647">
    <property type="component" value="Unassembled WGS sequence"/>
</dbReference>